<gene>
    <name evidence="6" type="ORF">PDIGIT_LOCUS2048</name>
</gene>
<dbReference type="CDD" id="cd08771">
    <property type="entry name" value="DLP_1"/>
    <property type="match status" value="1"/>
</dbReference>
<dbReference type="OrthoDB" id="415706at2759"/>
<dbReference type="PANTHER" id="PTHR11566:SF149">
    <property type="entry name" value="GTPASE, PUTATIVE (AFU_ORTHOLOGUE AFUA_6G11890)-RELATED"/>
    <property type="match status" value="1"/>
</dbReference>
<feature type="domain" description="Dynamin-type G" evidence="5">
    <location>
        <begin position="38"/>
        <end position="320"/>
    </location>
</feature>
<dbReference type="InterPro" id="IPR030381">
    <property type="entry name" value="G_DYNAMIN_dom"/>
</dbReference>
<evidence type="ECO:0000256" key="3">
    <source>
        <dbReference type="SAM" id="MobiDB-lite"/>
    </source>
</evidence>
<dbReference type="GO" id="GO:0000266">
    <property type="term" value="P:mitochondrial fission"/>
    <property type="evidence" value="ECO:0007669"/>
    <property type="project" value="TreeGrafter"/>
</dbReference>
<evidence type="ECO:0000313" key="7">
    <source>
        <dbReference type="Proteomes" id="UP001152607"/>
    </source>
</evidence>
<feature type="region of interest" description="Disordered" evidence="3">
    <location>
        <begin position="706"/>
        <end position="796"/>
    </location>
</feature>
<organism evidence="6 7">
    <name type="scientific">Periconia digitata</name>
    <dbReference type="NCBI Taxonomy" id="1303443"/>
    <lineage>
        <taxon>Eukaryota</taxon>
        <taxon>Fungi</taxon>
        <taxon>Dikarya</taxon>
        <taxon>Ascomycota</taxon>
        <taxon>Pezizomycotina</taxon>
        <taxon>Dothideomycetes</taxon>
        <taxon>Pleosporomycetidae</taxon>
        <taxon>Pleosporales</taxon>
        <taxon>Massarineae</taxon>
        <taxon>Periconiaceae</taxon>
        <taxon>Periconia</taxon>
    </lineage>
</organism>
<dbReference type="GO" id="GO:0016020">
    <property type="term" value="C:membrane"/>
    <property type="evidence" value="ECO:0007669"/>
    <property type="project" value="TreeGrafter"/>
</dbReference>
<dbReference type="PRINTS" id="PR00195">
    <property type="entry name" value="DYNAMIN"/>
</dbReference>
<dbReference type="PROSITE" id="PS51388">
    <property type="entry name" value="GED"/>
    <property type="match status" value="1"/>
</dbReference>
<dbReference type="InterPro" id="IPR027417">
    <property type="entry name" value="P-loop_NTPase"/>
</dbReference>
<evidence type="ECO:0000256" key="1">
    <source>
        <dbReference type="ARBA" id="ARBA00022741"/>
    </source>
</evidence>
<dbReference type="GO" id="GO:0005874">
    <property type="term" value="C:microtubule"/>
    <property type="evidence" value="ECO:0007669"/>
    <property type="project" value="TreeGrafter"/>
</dbReference>
<accession>A0A9W4U5Z5</accession>
<dbReference type="EMBL" id="CAOQHR010000001">
    <property type="protein sequence ID" value="CAI6279428.1"/>
    <property type="molecule type" value="Genomic_DNA"/>
</dbReference>
<dbReference type="PANTHER" id="PTHR11566">
    <property type="entry name" value="DYNAMIN"/>
    <property type="match status" value="1"/>
</dbReference>
<dbReference type="Pfam" id="PF01031">
    <property type="entry name" value="Dynamin_M"/>
    <property type="match status" value="1"/>
</dbReference>
<dbReference type="GO" id="GO:0003924">
    <property type="term" value="F:GTPase activity"/>
    <property type="evidence" value="ECO:0007669"/>
    <property type="project" value="InterPro"/>
</dbReference>
<dbReference type="SMART" id="SM00053">
    <property type="entry name" value="DYNc"/>
    <property type="match status" value="1"/>
</dbReference>
<keyword evidence="2" id="KW-0342">GTP-binding</keyword>
<dbReference type="GO" id="GO:0008017">
    <property type="term" value="F:microtubule binding"/>
    <property type="evidence" value="ECO:0007669"/>
    <property type="project" value="TreeGrafter"/>
</dbReference>
<evidence type="ECO:0000259" key="5">
    <source>
        <dbReference type="PROSITE" id="PS51718"/>
    </source>
</evidence>
<proteinExistence type="predicted"/>
<feature type="compositionally biased region" description="Polar residues" evidence="3">
    <location>
        <begin position="766"/>
        <end position="783"/>
    </location>
</feature>
<reference evidence="6" key="1">
    <citation type="submission" date="2023-01" db="EMBL/GenBank/DDBJ databases">
        <authorList>
            <person name="Van Ghelder C."/>
            <person name="Rancurel C."/>
        </authorList>
    </citation>
    <scope>NUCLEOTIDE SEQUENCE</scope>
    <source>
        <strain evidence="6">CNCM I-4278</strain>
    </source>
</reference>
<dbReference type="SUPFAM" id="SSF52540">
    <property type="entry name" value="P-loop containing nucleoside triphosphate hydrolases"/>
    <property type="match status" value="1"/>
</dbReference>
<dbReference type="GO" id="GO:0048312">
    <property type="term" value="P:intracellular distribution of mitochondria"/>
    <property type="evidence" value="ECO:0007669"/>
    <property type="project" value="TreeGrafter"/>
</dbReference>
<keyword evidence="1" id="KW-0547">Nucleotide-binding</keyword>
<dbReference type="AlphaFoldDB" id="A0A9W4U5Z5"/>
<dbReference type="Pfam" id="PF00350">
    <property type="entry name" value="Dynamin_N"/>
    <property type="match status" value="1"/>
</dbReference>
<sequence length="796" mass="89066">MSSKHEEGNSLDKLQTREQIDLLDTIDSLRNQGLAHHNINLPQLIVCGDQSSGKSSVLEGLTRLKFPTKEKTCTAFATELILRKHPVVAISCKIVPNNNRQPAHKEQLENFQRFYSSREDFNFAALIEDAKTCMAIGLDNKFSEDVLQVKYTGPDLPSLTIVDLPGIIHHDDTKDGVKTVRNLVERYMANEKSIILAVLHATTDTETQSVLEYVKNHDPHAFRTLGIITKPDKIDVGSETEQAYLQLARNESMTLKLGWHVVKNRAFGELEQTDDERDESERQFLNRGVWASLPRTNVGIEQLRAKLSRVLLHHICEELPSLRQAIQSAATATEASLKALGTPRDEPQQQRTFLMAKAQRFQELTRDALRGLYSDPFFAISPSSTTVPPTRLRTEIHNLNLAFTQAMYQKGHQYNISDSGFTIGDPLNPQPFSTSIAAGYETFPDPTPIPRTAFLKDHIEIQIRLSRPSGLPSLVNTWVIGEVFRMQSSLWEAIARQHLNSVYQAVHTYIDESLSRTMDEDTYEATMQTIVDPDLEARWQRLESKLDEFLVPYQSREPITYDPTFTGDLHELRMKRLMKRQRGVGNDGGNAQHVGAVRASLASPSAQLLTETMDDFTSMEILDLMDTYYKKSISVFISNITVLAIENCLIHSLPSILSPELVINLSEDDLAAIASESEAVTRERSALTRKLAALKAGKATLESLGRKSGKMGVYSSPRAPSRQQPSPQRGTRRPASRTPEPVIPQIIRPQTPVSGSLASSEDEEGTSSLPKSTIVLQTPFLTSSHRKKTLDRNLPS</sequence>
<dbReference type="Pfam" id="PF02212">
    <property type="entry name" value="GED"/>
    <property type="match status" value="1"/>
</dbReference>
<dbReference type="InterPro" id="IPR045063">
    <property type="entry name" value="Dynamin_N"/>
</dbReference>
<dbReference type="InterPro" id="IPR020850">
    <property type="entry name" value="GED_dom"/>
</dbReference>
<dbReference type="Gene3D" id="3.40.50.300">
    <property type="entry name" value="P-loop containing nucleotide triphosphate hydrolases"/>
    <property type="match status" value="1"/>
</dbReference>
<dbReference type="PROSITE" id="PS51718">
    <property type="entry name" value="G_DYNAMIN_2"/>
    <property type="match status" value="1"/>
</dbReference>
<feature type="compositionally biased region" description="Low complexity" evidence="3">
    <location>
        <begin position="715"/>
        <end position="729"/>
    </location>
</feature>
<dbReference type="Proteomes" id="UP001152607">
    <property type="component" value="Unassembled WGS sequence"/>
</dbReference>
<dbReference type="GO" id="GO:0005739">
    <property type="term" value="C:mitochondrion"/>
    <property type="evidence" value="ECO:0007669"/>
    <property type="project" value="TreeGrafter"/>
</dbReference>
<dbReference type="GO" id="GO:0006897">
    <property type="term" value="P:endocytosis"/>
    <property type="evidence" value="ECO:0007669"/>
    <property type="project" value="TreeGrafter"/>
</dbReference>
<evidence type="ECO:0000313" key="6">
    <source>
        <dbReference type="EMBL" id="CAI6279428.1"/>
    </source>
</evidence>
<dbReference type="InterPro" id="IPR001401">
    <property type="entry name" value="Dynamin_GTPase"/>
</dbReference>
<dbReference type="InterPro" id="IPR022812">
    <property type="entry name" value="Dynamin"/>
</dbReference>
<name>A0A9W4U5Z5_9PLEO</name>
<dbReference type="GO" id="GO:0005525">
    <property type="term" value="F:GTP binding"/>
    <property type="evidence" value="ECO:0007669"/>
    <property type="project" value="InterPro"/>
</dbReference>
<protein>
    <submittedName>
        <fullName evidence="6">Uncharacterized protein</fullName>
    </submittedName>
</protein>
<dbReference type="GO" id="GO:0016559">
    <property type="term" value="P:peroxisome fission"/>
    <property type="evidence" value="ECO:0007669"/>
    <property type="project" value="TreeGrafter"/>
</dbReference>
<dbReference type="InterPro" id="IPR003130">
    <property type="entry name" value="GED"/>
</dbReference>
<evidence type="ECO:0000259" key="4">
    <source>
        <dbReference type="PROSITE" id="PS51388"/>
    </source>
</evidence>
<comment type="caution">
    <text evidence="6">The sequence shown here is derived from an EMBL/GenBank/DDBJ whole genome shotgun (WGS) entry which is preliminary data.</text>
</comment>
<evidence type="ECO:0000256" key="2">
    <source>
        <dbReference type="ARBA" id="ARBA00023134"/>
    </source>
</evidence>
<keyword evidence="7" id="KW-1185">Reference proteome</keyword>
<feature type="domain" description="GED" evidence="4">
    <location>
        <begin position="618"/>
        <end position="709"/>
    </location>
</feature>
<dbReference type="InterPro" id="IPR000375">
    <property type="entry name" value="Dynamin_stalk"/>
</dbReference>
<dbReference type="FunFam" id="3.40.50.300:FF:001425">
    <property type="entry name" value="Dynamin GTPase, putative"/>
    <property type="match status" value="1"/>
</dbReference>